<name>A0A9D1PHE3_9FIRM</name>
<evidence type="ECO:0000256" key="3">
    <source>
        <dbReference type="ARBA" id="ARBA00012438"/>
    </source>
</evidence>
<evidence type="ECO:0000256" key="7">
    <source>
        <dbReference type="ARBA" id="ARBA00023012"/>
    </source>
</evidence>
<keyword evidence="7" id="KW-0902">Two-component regulatory system</keyword>
<keyword evidence="8" id="KW-0812">Transmembrane</keyword>
<reference evidence="10" key="2">
    <citation type="submission" date="2021-04" db="EMBL/GenBank/DDBJ databases">
        <authorList>
            <person name="Gilroy R."/>
        </authorList>
    </citation>
    <scope>NUCLEOTIDE SEQUENCE</scope>
    <source>
        <strain evidence="10">CHK193-4272</strain>
    </source>
</reference>
<dbReference type="InterPro" id="IPR005467">
    <property type="entry name" value="His_kinase_dom"/>
</dbReference>
<dbReference type="AlphaFoldDB" id="A0A9D1PHE3"/>
<dbReference type="Pfam" id="PF02518">
    <property type="entry name" value="HATPase_c"/>
    <property type="match status" value="1"/>
</dbReference>
<accession>A0A9D1PHE3</accession>
<dbReference type="EC" id="2.7.13.3" evidence="3"/>
<dbReference type="PANTHER" id="PTHR45453">
    <property type="entry name" value="PHOSPHATE REGULON SENSOR PROTEIN PHOR"/>
    <property type="match status" value="1"/>
</dbReference>
<comment type="caution">
    <text evidence="10">The sequence shown here is derived from an EMBL/GenBank/DDBJ whole genome shotgun (WGS) entry which is preliminary data.</text>
</comment>
<evidence type="ECO:0000256" key="5">
    <source>
        <dbReference type="ARBA" id="ARBA00022679"/>
    </source>
</evidence>
<dbReference type="GO" id="GO:0016036">
    <property type="term" value="P:cellular response to phosphate starvation"/>
    <property type="evidence" value="ECO:0007669"/>
    <property type="project" value="TreeGrafter"/>
</dbReference>
<keyword evidence="8" id="KW-1133">Transmembrane helix</keyword>
<dbReference type="SMART" id="SM00387">
    <property type="entry name" value="HATPase_c"/>
    <property type="match status" value="1"/>
</dbReference>
<dbReference type="InterPro" id="IPR004358">
    <property type="entry name" value="Sig_transdc_His_kin-like_C"/>
</dbReference>
<dbReference type="PROSITE" id="PS50109">
    <property type="entry name" value="HIS_KIN"/>
    <property type="match status" value="1"/>
</dbReference>
<keyword evidence="8" id="KW-0472">Membrane</keyword>
<dbReference type="InterPro" id="IPR003594">
    <property type="entry name" value="HATPase_dom"/>
</dbReference>
<evidence type="ECO:0000259" key="9">
    <source>
        <dbReference type="PROSITE" id="PS50109"/>
    </source>
</evidence>
<dbReference type="SUPFAM" id="SSF55874">
    <property type="entry name" value="ATPase domain of HSP90 chaperone/DNA topoisomerase II/histidine kinase"/>
    <property type="match status" value="1"/>
</dbReference>
<feature type="transmembrane region" description="Helical" evidence="8">
    <location>
        <begin position="150"/>
        <end position="175"/>
    </location>
</feature>
<evidence type="ECO:0000256" key="6">
    <source>
        <dbReference type="ARBA" id="ARBA00022777"/>
    </source>
</evidence>
<dbReference type="Gene3D" id="3.30.565.10">
    <property type="entry name" value="Histidine kinase-like ATPase, C-terminal domain"/>
    <property type="match status" value="1"/>
</dbReference>
<feature type="domain" description="Histidine kinase" evidence="9">
    <location>
        <begin position="190"/>
        <end position="336"/>
    </location>
</feature>
<dbReference type="PRINTS" id="PR00344">
    <property type="entry name" value="BCTRLSENSOR"/>
</dbReference>
<comment type="subcellular location">
    <subcellularLocation>
        <location evidence="2">Membrane</location>
    </subcellularLocation>
</comment>
<sequence length="336" mass="37942">MIKSLQKKFIFTAMIAVSVLLLFLLGAINIANILLVSGDVQRNLSMIADREFGIYNIPVEPKQEPIFFQRPKEDAFMSANFFIVTYDKNNKIINIDVSRIPSVDENEAQKFAQNIDDINGRVSKFRYEVRQNDYKKIIVFLDTSAEIISYLRVLLLSGALGLICWLLMLTLVIILSKKAICPIAESVVCQKFSLSDMALEVSDSFLESMALKNIAFETKIESDIILNANSENIRQLFSILLDNAVKYTDENGLISLSLTKSDKNIIIDLQNTCETLPYINPEKLFDRFYRADKARTQKTGGYGIGLSVAKAIVNAQNGKITVNYINNNKICFKIIF</sequence>
<dbReference type="GO" id="GO:0000155">
    <property type="term" value="F:phosphorelay sensor kinase activity"/>
    <property type="evidence" value="ECO:0007669"/>
    <property type="project" value="TreeGrafter"/>
</dbReference>
<dbReference type="GO" id="GO:0004721">
    <property type="term" value="F:phosphoprotein phosphatase activity"/>
    <property type="evidence" value="ECO:0007669"/>
    <property type="project" value="TreeGrafter"/>
</dbReference>
<organism evidence="10 11">
    <name type="scientific">Candidatus Butyricicoccus avistercoris</name>
    <dbReference type="NCBI Taxonomy" id="2838518"/>
    <lineage>
        <taxon>Bacteria</taxon>
        <taxon>Bacillati</taxon>
        <taxon>Bacillota</taxon>
        <taxon>Clostridia</taxon>
        <taxon>Eubacteriales</taxon>
        <taxon>Butyricicoccaceae</taxon>
        <taxon>Butyricicoccus</taxon>
    </lineage>
</organism>
<keyword evidence="6" id="KW-0418">Kinase</keyword>
<dbReference type="PANTHER" id="PTHR45453:SF1">
    <property type="entry name" value="PHOSPHATE REGULON SENSOR PROTEIN PHOR"/>
    <property type="match status" value="1"/>
</dbReference>
<keyword evidence="5" id="KW-0808">Transferase</keyword>
<evidence type="ECO:0000256" key="8">
    <source>
        <dbReference type="SAM" id="Phobius"/>
    </source>
</evidence>
<evidence type="ECO:0000313" key="10">
    <source>
        <dbReference type="EMBL" id="HIV61825.1"/>
    </source>
</evidence>
<reference evidence="10" key="1">
    <citation type="journal article" date="2021" name="PeerJ">
        <title>Extensive microbial diversity within the chicken gut microbiome revealed by metagenomics and culture.</title>
        <authorList>
            <person name="Gilroy R."/>
            <person name="Ravi A."/>
            <person name="Getino M."/>
            <person name="Pursley I."/>
            <person name="Horton D.L."/>
            <person name="Alikhan N.F."/>
            <person name="Baker D."/>
            <person name="Gharbi K."/>
            <person name="Hall N."/>
            <person name="Watson M."/>
            <person name="Adriaenssens E.M."/>
            <person name="Foster-Nyarko E."/>
            <person name="Jarju S."/>
            <person name="Secka A."/>
            <person name="Antonio M."/>
            <person name="Oren A."/>
            <person name="Chaudhuri R.R."/>
            <person name="La Ragione R."/>
            <person name="Hildebrand F."/>
            <person name="Pallen M.J."/>
        </authorList>
    </citation>
    <scope>NUCLEOTIDE SEQUENCE</scope>
    <source>
        <strain evidence="10">CHK193-4272</strain>
    </source>
</reference>
<dbReference type="InterPro" id="IPR050351">
    <property type="entry name" value="BphY/WalK/GraS-like"/>
</dbReference>
<comment type="catalytic activity">
    <reaction evidence="1">
        <text>ATP + protein L-histidine = ADP + protein N-phospho-L-histidine.</text>
        <dbReference type="EC" id="2.7.13.3"/>
    </reaction>
</comment>
<dbReference type="GO" id="GO:0005886">
    <property type="term" value="C:plasma membrane"/>
    <property type="evidence" value="ECO:0007669"/>
    <property type="project" value="TreeGrafter"/>
</dbReference>
<evidence type="ECO:0000256" key="1">
    <source>
        <dbReference type="ARBA" id="ARBA00000085"/>
    </source>
</evidence>
<dbReference type="Proteomes" id="UP000886808">
    <property type="component" value="Unassembled WGS sequence"/>
</dbReference>
<proteinExistence type="predicted"/>
<protein>
    <recommendedName>
        <fullName evidence="3">histidine kinase</fullName>
        <ecNumber evidence="3">2.7.13.3</ecNumber>
    </recommendedName>
</protein>
<dbReference type="InterPro" id="IPR036890">
    <property type="entry name" value="HATPase_C_sf"/>
</dbReference>
<dbReference type="EMBL" id="DXIE01000022">
    <property type="protein sequence ID" value="HIV61825.1"/>
    <property type="molecule type" value="Genomic_DNA"/>
</dbReference>
<evidence type="ECO:0000256" key="4">
    <source>
        <dbReference type="ARBA" id="ARBA00022553"/>
    </source>
</evidence>
<evidence type="ECO:0000256" key="2">
    <source>
        <dbReference type="ARBA" id="ARBA00004370"/>
    </source>
</evidence>
<evidence type="ECO:0000313" key="11">
    <source>
        <dbReference type="Proteomes" id="UP000886808"/>
    </source>
</evidence>
<keyword evidence="4" id="KW-0597">Phosphoprotein</keyword>
<feature type="transmembrane region" description="Helical" evidence="8">
    <location>
        <begin position="9"/>
        <end position="36"/>
    </location>
</feature>
<gene>
    <name evidence="10" type="ORF">H9746_03120</name>
</gene>